<dbReference type="InterPro" id="IPR044861">
    <property type="entry name" value="IPNS-like_FE2OG_OXY"/>
</dbReference>
<dbReference type="Pfam" id="PF03171">
    <property type="entry name" value="2OG-FeII_Oxy"/>
    <property type="match status" value="1"/>
</dbReference>
<gene>
    <name evidence="13" type="ORF">GCM10007939_17760</name>
</gene>
<accession>A0ABQ5VW26</accession>
<proteinExistence type="inferred from homology"/>
<dbReference type="EC" id="1.13.12.19" evidence="4"/>
<name>A0ABQ5VW26_9RHOB</name>
<dbReference type="Pfam" id="PF14226">
    <property type="entry name" value="DIOX_N"/>
    <property type="match status" value="1"/>
</dbReference>
<keyword evidence="11" id="KW-0408">Iron</keyword>
<reference evidence="14" key="1">
    <citation type="journal article" date="2019" name="Int. J. Syst. Evol. Microbiol.">
        <title>The Global Catalogue of Microorganisms (GCM) 10K type strain sequencing project: providing services to taxonomists for standard genome sequencing and annotation.</title>
        <authorList>
            <consortium name="The Broad Institute Genomics Platform"/>
            <consortium name="The Broad Institute Genome Sequencing Center for Infectious Disease"/>
            <person name="Wu L."/>
            <person name="Ma J."/>
        </authorList>
    </citation>
    <scope>NUCLEOTIDE SEQUENCE [LARGE SCALE GENOMIC DNA]</scope>
    <source>
        <strain evidence="14">NBRC 110140</strain>
    </source>
</reference>
<organism evidence="13 14">
    <name type="scientific">Amylibacter marinus</name>
    <dbReference type="NCBI Taxonomy" id="1475483"/>
    <lineage>
        <taxon>Bacteria</taxon>
        <taxon>Pseudomonadati</taxon>
        <taxon>Pseudomonadota</taxon>
        <taxon>Alphaproteobacteria</taxon>
        <taxon>Rhodobacterales</taxon>
        <taxon>Paracoccaceae</taxon>
        <taxon>Amylibacter</taxon>
    </lineage>
</organism>
<evidence type="ECO:0000256" key="10">
    <source>
        <dbReference type="ARBA" id="ARBA00049359"/>
    </source>
</evidence>
<keyword evidence="11" id="KW-0560">Oxidoreductase</keyword>
<evidence type="ECO:0000256" key="8">
    <source>
        <dbReference type="ARBA" id="ARBA00031282"/>
    </source>
</evidence>
<evidence type="ECO:0000313" key="13">
    <source>
        <dbReference type="EMBL" id="GLQ35493.1"/>
    </source>
</evidence>
<comment type="catalytic activity">
    <reaction evidence="9">
        <text>2-oxoglutarate + O2 + 2 H(+) = ethene + 3 CO2 + H2O</text>
        <dbReference type="Rhea" id="RHEA:31523"/>
        <dbReference type="ChEBI" id="CHEBI:15377"/>
        <dbReference type="ChEBI" id="CHEBI:15378"/>
        <dbReference type="ChEBI" id="CHEBI:15379"/>
        <dbReference type="ChEBI" id="CHEBI:16526"/>
        <dbReference type="ChEBI" id="CHEBI:16810"/>
        <dbReference type="ChEBI" id="CHEBI:18153"/>
        <dbReference type="EC" id="1.13.12.19"/>
    </reaction>
</comment>
<comment type="caution">
    <text evidence="13">The sequence shown here is derived from an EMBL/GenBank/DDBJ whole genome shotgun (WGS) entry which is preliminary data.</text>
</comment>
<comment type="cofactor">
    <cofactor evidence="1">
        <name>Fe(2+)</name>
        <dbReference type="ChEBI" id="CHEBI:29033"/>
    </cofactor>
</comment>
<dbReference type="InterPro" id="IPR005123">
    <property type="entry name" value="Oxoglu/Fe-dep_dioxygenase_dom"/>
</dbReference>
<feature type="domain" description="Fe2OG dioxygenase" evidence="12">
    <location>
        <begin position="149"/>
        <end position="254"/>
    </location>
</feature>
<evidence type="ECO:0000256" key="5">
    <source>
        <dbReference type="ARBA" id="ARBA00019045"/>
    </source>
</evidence>
<dbReference type="Proteomes" id="UP001156694">
    <property type="component" value="Unassembled WGS sequence"/>
</dbReference>
<evidence type="ECO:0000256" key="11">
    <source>
        <dbReference type="RuleBase" id="RU003682"/>
    </source>
</evidence>
<dbReference type="EC" id="1.14.20.7" evidence="3"/>
<dbReference type="InterPro" id="IPR050231">
    <property type="entry name" value="Iron_ascorbate_oxido_reductase"/>
</dbReference>
<evidence type="ECO:0000256" key="2">
    <source>
        <dbReference type="ARBA" id="ARBA00004767"/>
    </source>
</evidence>
<keyword evidence="14" id="KW-1185">Reference proteome</keyword>
<keyword evidence="11" id="KW-0479">Metal-binding</keyword>
<evidence type="ECO:0000256" key="9">
    <source>
        <dbReference type="ARBA" id="ARBA00047725"/>
    </source>
</evidence>
<dbReference type="PROSITE" id="PS51471">
    <property type="entry name" value="FE2OG_OXY"/>
    <property type="match status" value="1"/>
</dbReference>
<evidence type="ECO:0000256" key="4">
    <source>
        <dbReference type="ARBA" id="ARBA00012531"/>
    </source>
</evidence>
<comment type="pathway">
    <text evidence="2">Alkene biosynthesis; ethylene biosynthesis via 2-oxoglutarate.</text>
</comment>
<dbReference type="RefSeq" id="WP_284378000.1">
    <property type="nucleotide sequence ID" value="NZ_BSNN01000004.1"/>
</dbReference>
<evidence type="ECO:0000256" key="7">
    <source>
        <dbReference type="ARBA" id="ARBA00031011"/>
    </source>
</evidence>
<sequence length="279" mass="31082">MSDFSVLAISPSDADAAEKFAKSLRETGFAIIKDHDIPVAEIDAMYRVWAEWFASENKEDFAVQAGESNGYFGYKSENAKDVKQKDLKEFFHVYQSKEVPDSVREITRDFNTKLIALGAKLLGWLDQVTPADVQGLLGEPFEKMIEASDNNLLRVLHYPPLPDDVEPGATRAAAHGDINLITLLVTGSEPGLQAQDVNGTWHDVPCQSGYITVNAGDMLEQATRGHYPSTPHRVINPPAQENRSRYSMPLFMHPRSEVVLDHQTAGEFLDQRLKEIGLK</sequence>
<keyword evidence="6" id="KW-0266">Ethylene biosynthesis</keyword>
<comment type="similarity">
    <text evidence="11">Belongs to the iron/ascorbate-dependent oxidoreductase family.</text>
</comment>
<evidence type="ECO:0000313" key="14">
    <source>
        <dbReference type="Proteomes" id="UP001156694"/>
    </source>
</evidence>
<dbReference type="InterPro" id="IPR026992">
    <property type="entry name" value="DIOX_N"/>
</dbReference>
<comment type="catalytic activity">
    <reaction evidence="10">
        <text>L-arginine + 2-oxoglutarate + O2 = guanidine + L-glutamate 5-semialdehyde + succinate + CO2</text>
        <dbReference type="Rhea" id="RHEA:31535"/>
        <dbReference type="ChEBI" id="CHEBI:15379"/>
        <dbReference type="ChEBI" id="CHEBI:16526"/>
        <dbReference type="ChEBI" id="CHEBI:16810"/>
        <dbReference type="ChEBI" id="CHEBI:30031"/>
        <dbReference type="ChEBI" id="CHEBI:30087"/>
        <dbReference type="ChEBI" id="CHEBI:32682"/>
        <dbReference type="ChEBI" id="CHEBI:58066"/>
        <dbReference type="EC" id="1.14.20.7"/>
    </reaction>
</comment>
<evidence type="ECO:0000256" key="3">
    <source>
        <dbReference type="ARBA" id="ARBA00012293"/>
    </source>
</evidence>
<dbReference type="PANTHER" id="PTHR47990">
    <property type="entry name" value="2-OXOGLUTARATE (2OG) AND FE(II)-DEPENDENT OXYGENASE SUPERFAMILY PROTEIN-RELATED"/>
    <property type="match status" value="1"/>
</dbReference>
<dbReference type="SUPFAM" id="SSF51197">
    <property type="entry name" value="Clavaminate synthase-like"/>
    <property type="match status" value="1"/>
</dbReference>
<evidence type="ECO:0000259" key="12">
    <source>
        <dbReference type="PROSITE" id="PS51471"/>
    </source>
</evidence>
<protein>
    <recommendedName>
        <fullName evidence="5">2-oxoglutarate-dependent ethylene/succinate-forming enzyme</fullName>
        <ecNumber evidence="4">1.13.12.19</ecNumber>
        <ecNumber evidence="3">1.14.20.7</ecNumber>
    </recommendedName>
    <alternativeName>
        <fullName evidence="7">2-oxoglutarate dioxygenase (ethylene-forming)</fullName>
    </alternativeName>
    <alternativeName>
        <fullName evidence="8">2-oxoglutarate/L-arginine monooxygenase/decarboxylase (succinate-forming)</fullName>
    </alternativeName>
</protein>
<evidence type="ECO:0000256" key="1">
    <source>
        <dbReference type="ARBA" id="ARBA00001954"/>
    </source>
</evidence>
<dbReference type="Gene3D" id="2.60.120.330">
    <property type="entry name" value="B-lactam Antibiotic, Isopenicillin N Synthase, Chain"/>
    <property type="match status" value="1"/>
</dbReference>
<dbReference type="InterPro" id="IPR027443">
    <property type="entry name" value="IPNS-like_sf"/>
</dbReference>
<dbReference type="EMBL" id="BSNN01000004">
    <property type="protein sequence ID" value="GLQ35493.1"/>
    <property type="molecule type" value="Genomic_DNA"/>
</dbReference>
<evidence type="ECO:0000256" key="6">
    <source>
        <dbReference type="ARBA" id="ARBA00022666"/>
    </source>
</evidence>